<comment type="similarity">
    <text evidence="2 12">Belongs to the type IA topoisomerase family.</text>
</comment>
<dbReference type="PROSITE" id="PS50880">
    <property type="entry name" value="TOPRIM"/>
    <property type="match status" value="1"/>
</dbReference>
<feature type="compositionally biased region" description="Polar residues" evidence="13">
    <location>
        <begin position="859"/>
        <end position="868"/>
    </location>
</feature>
<dbReference type="InterPro" id="IPR036875">
    <property type="entry name" value="Znf_CCHC_sf"/>
</dbReference>
<dbReference type="Gene3D" id="4.10.60.10">
    <property type="entry name" value="Zinc finger, CCHC-type"/>
    <property type="match status" value="2"/>
</dbReference>
<keyword evidence="19" id="KW-1185">Reference proteome</keyword>
<dbReference type="SUPFAM" id="SSF56712">
    <property type="entry name" value="Prokaryotic type I DNA topoisomerase"/>
    <property type="match status" value="1"/>
</dbReference>
<evidence type="ECO:0000259" key="14">
    <source>
        <dbReference type="PROSITE" id="PS50158"/>
    </source>
</evidence>
<evidence type="ECO:0000259" key="16">
    <source>
        <dbReference type="PROSITE" id="PS51999"/>
    </source>
</evidence>
<evidence type="ECO:0000256" key="4">
    <source>
        <dbReference type="ARBA" id="ARBA00022664"/>
    </source>
</evidence>
<comment type="function">
    <text evidence="12">Introduces a single-strand break via transesterification at a target site in duplex DNA. Releases the supercoiling and torsional tension of DNA introduced during the DNA replication and transcription by transiently cleaving and rejoining one strand of the DNA duplex. The scissile phosphodiester is attacked by the catalytic tyrosine of the enzyme, resulting in the formation of a DNA-(5'-phosphotyrosyl)-enzyme intermediate and the expulsion of a 3'-OH DNA strand.</text>
</comment>
<dbReference type="Gene3D" id="1.10.290.10">
    <property type="entry name" value="Topoisomerase I, domain 4"/>
    <property type="match status" value="1"/>
</dbReference>
<feature type="compositionally biased region" description="Gly residues" evidence="13">
    <location>
        <begin position="618"/>
        <end position="645"/>
    </location>
</feature>
<evidence type="ECO:0000256" key="7">
    <source>
        <dbReference type="ARBA" id="ARBA00022833"/>
    </source>
</evidence>
<comment type="caution">
    <text evidence="18">The sequence shown here is derived from an EMBL/GenBank/DDBJ whole genome shotgun (WGS) entry which is preliminary data.</text>
</comment>
<evidence type="ECO:0000313" key="18">
    <source>
        <dbReference type="EMBL" id="PPQ66473.1"/>
    </source>
</evidence>
<feature type="compositionally biased region" description="Low complexity" evidence="13">
    <location>
        <begin position="843"/>
        <end position="858"/>
    </location>
</feature>
<dbReference type="PROSITE" id="PS50158">
    <property type="entry name" value="ZF_CCHC"/>
    <property type="match status" value="3"/>
</dbReference>
<dbReference type="AlphaFoldDB" id="A0A409VJQ5"/>
<dbReference type="Proteomes" id="UP000284842">
    <property type="component" value="Unassembled WGS sequence"/>
</dbReference>
<dbReference type="InterPro" id="IPR013824">
    <property type="entry name" value="Topo_IA_cen_sub1"/>
</dbReference>
<feature type="region of interest" description="Disordered" evidence="13">
    <location>
        <begin position="1033"/>
        <end position="1079"/>
    </location>
</feature>
<dbReference type="InterPro" id="IPR023405">
    <property type="entry name" value="Topo_IA_core_domain"/>
</dbReference>
<dbReference type="Pfam" id="PF06839">
    <property type="entry name" value="Zn_ribbon_GRF"/>
    <property type="match status" value="1"/>
</dbReference>
<dbReference type="GO" id="GO:0006397">
    <property type="term" value="P:mRNA processing"/>
    <property type="evidence" value="ECO:0007669"/>
    <property type="project" value="UniProtKB-KW"/>
</dbReference>
<dbReference type="InterPro" id="IPR000380">
    <property type="entry name" value="Topo_IA"/>
</dbReference>
<feature type="region of interest" description="Disordered" evidence="13">
    <location>
        <begin position="366"/>
        <end position="390"/>
    </location>
</feature>
<dbReference type="Gene3D" id="1.10.460.10">
    <property type="entry name" value="Topoisomerase I, domain 2"/>
    <property type="match status" value="1"/>
</dbReference>
<dbReference type="Pfam" id="PF01131">
    <property type="entry name" value="Topoisom_bac"/>
    <property type="match status" value="1"/>
</dbReference>
<dbReference type="InterPro" id="IPR013826">
    <property type="entry name" value="Topo_IA_cen_sub3"/>
</dbReference>
<dbReference type="InterPro" id="IPR001878">
    <property type="entry name" value="Znf_CCHC"/>
</dbReference>
<dbReference type="FunFam" id="1.10.290.10:FF:000001">
    <property type="entry name" value="DNA topoisomerase"/>
    <property type="match status" value="1"/>
</dbReference>
<dbReference type="InterPro" id="IPR034144">
    <property type="entry name" value="TOPRIM_TopoIII"/>
</dbReference>
<reference evidence="18 19" key="1">
    <citation type="journal article" date="2018" name="Evol. Lett.">
        <title>Horizontal gene cluster transfer increased hallucinogenic mushroom diversity.</title>
        <authorList>
            <person name="Reynolds H.T."/>
            <person name="Vijayakumar V."/>
            <person name="Gluck-Thaler E."/>
            <person name="Korotkin H.B."/>
            <person name="Matheny P.B."/>
            <person name="Slot J.C."/>
        </authorList>
    </citation>
    <scope>NUCLEOTIDE SEQUENCE [LARGE SCALE GENOMIC DNA]</scope>
    <source>
        <strain evidence="18 19">2629</strain>
    </source>
</reference>
<name>A0A409VJQ5_9AGAR</name>
<dbReference type="SMART" id="SM00437">
    <property type="entry name" value="TOP1Ac"/>
    <property type="match status" value="1"/>
</dbReference>
<evidence type="ECO:0000259" key="15">
    <source>
        <dbReference type="PROSITE" id="PS50880"/>
    </source>
</evidence>
<evidence type="ECO:0000256" key="9">
    <source>
        <dbReference type="ARBA" id="ARBA00023125"/>
    </source>
</evidence>
<keyword evidence="9 12" id="KW-0238">DNA-binding</keyword>
<dbReference type="SMART" id="SM00343">
    <property type="entry name" value="ZnF_C2HC"/>
    <property type="match status" value="3"/>
</dbReference>
<dbReference type="GO" id="GO:0031422">
    <property type="term" value="C:RecQ family helicase-topoisomerase III complex"/>
    <property type="evidence" value="ECO:0007669"/>
    <property type="project" value="TreeGrafter"/>
</dbReference>
<keyword evidence="6 11" id="KW-0863">Zinc-finger</keyword>
<feature type="domain" description="CCHC-type" evidence="14">
    <location>
        <begin position="986"/>
        <end position="1001"/>
    </location>
</feature>
<dbReference type="InterPro" id="IPR010666">
    <property type="entry name" value="Znf_GRF"/>
</dbReference>
<dbReference type="InParanoid" id="A0A409VJQ5"/>
<evidence type="ECO:0000259" key="17">
    <source>
        <dbReference type="PROSITE" id="PS52039"/>
    </source>
</evidence>
<evidence type="ECO:0000256" key="1">
    <source>
        <dbReference type="ARBA" id="ARBA00000213"/>
    </source>
</evidence>
<feature type="compositionally biased region" description="Basic residues" evidence="13">
    <location>
        <begin position="1063"/>
        <end position="1073"/>
    </location>
</feature>
<evidence type="ECO:0000256" key="6">
    <source>
        <dbReference type="ARBA" id="ARBA00022771"/>
    </source>
</evidence>
<evidence type="ECO:0000256" key="10">
    <source>
        <dbReference type="ARBA" id="ARBA00023235"/>
    </source>
</evidence>
<organism evidence="18 19">
    <name type="scientific">Panaeolus cyanescens</name>
    <dbReference type="NCBI Taxonomy" id="181874"/>
    <lineage>
        <taxon>Eukaryota</taxon>
        <taxon>Fungi</taxon>
        <taxon>Dikarya</taxon>
        <taxon>Basidiomycota</taxon>
        <taxon>Agaricomycotina</taxon>
        <taxon>Agaricomycetes</taxon>
        <taxon>Agaricomycetidae</taxon>
        <taxon>Agaricales</taxon>
        <taxon>Agaricineae</taxon>
        <taxon>Galeropsidaceae</taxon>
        <taxon>Panaeolus</taxon>
    </lineage>
</organism>
<dbReference type="PROSITE" id="PS00396">
    <property type="entry name" value="TOPO_IA_1"/>
    <property type="match status" value="1"/>
</dbReference>
<dbReference type="FunCoup" id="A0A409VJQ5">
    <property type="interactions" value="729"/>
</dbReference>
<dbReference type="SMART" id="SM00436">
    <property type="entry name" value="TOP1Bc"/>
    <property type="match status" value="1"/>
</dbReference>
<feature type="region of interest" description="Disordered" evidence="13">
    <location>
        <begin position="843"/>
        <end position="902"/>
    </location>
</feature>
<evidence type="ECO:0000313" key="19">
    <source>
        <dbReference type="Proteomes" id="UP000284842"/>
    </source>
</evidence>
<dbReference type="InterPro" id="IPR023406">
    <property type="entry name" value="Topo_IA_AS"/>
</dbReference>
<feature type="domain" description="Topo IA-type catalytic" evidence="17">
    <location>
        <begin position="162"/>
        <end position="588"/>
    </location>
</feature>
<dbReference type="PROSITE" id="PS52039">
    <property type="entry name" value="TOPO_IA_2"/>
    <property type="match status" value="1"/>
</dbReference>
<keyword evidence="4" id="KW-0507">mRNA processing</keyword>
<dbReference type="PRINTS" id="PR00417">
    <property type="entry name" value="PRTPISMRASEI"/>
</dbReference>
<accession>A0A409VJQ5</accession>
<dbReference type="PANTHER" id="PTHR11390:SF21">
    <property type="entry name" value="DNA TOPOISOMERASE 3-ALPHA"/>
    <property type="match status" value="1"/>
</dbReference>
<dbReference type="EC" id="5.6.2.1" evidence="3 12"/>
<dbReference type="GO" id="GO:0005634">
    <property type="term" value="C:nucleus"/>
    <property type="evidence" value="ECO:0007669"/>
    <property type="project" value="TreeGrafter"/>
</dbReference>
<feature type="domain" description="GRF-type" evidence="16">
    <location>
        <begin position="797"/>
        <end position="837"/>
    </location>
</feature>
<dbReference type="GO" id="GO:0003677">
    <property type="term" value="F:DNA binding"/>
    <property type="evidence" value="ECO:0007669"/>
    <property type="project" value="UniProtKB-KW"/>
</dbReference>
<proteinExistence type="inferred from homology"/>
<evidence type="ECO:0000256" key="11">
    <source>
        <dbReference type="PROSITE-ProRule" id="PRU00047"/>
    </source>
</evidence>
<dbReference type="SMART" id="SM00493">
    <property type="entry name" value="TOPRIM"/>
    <property type="match status" value="1"/>
</dbReference>
<dbReference type="PROSITE" id="PS51999">
    <property type="entry name" value="ZF_GRF"/>
    <property type="match status" value="2"/>
</dbReference>
<keyword evidence="10 12" id="KW-0413">Isomerase</keyword>
<dbReference type="CDD" id="cd03362">
    <property type="entry name" value="TOPRIM_TopoIA_TopoIII"/>
    <property type="match status" value="1"/>
</dbReference>
<dbReference type="GO" id="GO:0006265">
    <property type="term" value="P:DNA topological change"/>
    <property type="evidence" value="ECO:0007669"/>
    <property type="project" value="InterPro"/>
</dbReference>
<dbReference type="InterPro" id="IPR006171">
    <property type="entry name" value="TOPRIM_dom"/>
</dbReference>
<evidence type="ECO:0000256" key="12">
    <source>
        <dbReference type="RuleBase" id="RU362092"/>
    </source>
</evidence>
<dbReference type="InterPro" id="IPR003601">
    <property type="entry name" value="Topo_IA_2"/>
</dbReference>
<dbReference type="GO" id="GO:0003917">
    <property type="term" value="F:DNA topoisomerase type I (single strand cut, ATP-independent) activity"/>
    <property type="evidence" value="ECO:0007669"/>
    <property type="project" value="UniProtKB-EC"/>
</dbReference>
<dbReference type="PANTHER" id="PTHR11390">
    <property type="entry name" value="PROKARYOTIC DNA TOPOISOMERASE"/>
    <property type="match status" value="1"/>
</dbReference>
<feature type="region of interest" description="Disordered" evidence="13">
    <location>
        <begin position="609"/>
        <end position="716"/>
    </location>
</feature>
<dbReference type="Gene3D" id="3.40.50.140">
    <property type="match status" value="1"/>
</dbReference>
<dbReference type="GO" id="GO:0008270">
    <property type="term" value="F:zinc ion binding"/>
    <property type="evidence" value="ECO:0007669"/>
    <property type="project" value="UniProtKB-KW"/>
</dbReference>
<protein>
    <recommendedName>
        <fullName evidence="3 12">DNA topoisomerase</fullName>
        <ecNumber evidence="3 12">5.6.2.1</ecNumber>
    </recommendedName>
</protein>
<dbReference type="EMBL" id="NHTK01006042">
    <property type="protein sequence ID" value="PPQ66473.1"/>
    <property type="molecule type" value="Genomic_DNA"/>
</dbReference>
<dbReference type="InterPro" id="IPR013825">
    <property type="entry name" value="Topo_IA_cen_sub2"/>
</dbReference>
<feature type="compositionally biased region" description="Low complexity" evidence="13">
    <location>
        <begin position="673"/>
        <end position="713"/>
    </location>
</feature>
<dbReference type="STRING" id="181874.A0A409VJQ5"/>
<feature type="domain" description="GRF-type" evidence="16">
    <location>
        <begin position="889"/>
        <end position="928"/>
    </location>
</feature>
<evidence type="ECO:0000256" key="3">
    <source>
        <dbReference type="ARBA" id="ARBA00012891"/>
    </source>
</evidence>
<dbReference type="Pfam" id="PF01751">
    <property type="entry name" value="Toprim"/>
    <property type="match status" value="1"/>
</dbReference>
<dbReference type="Gene3D" id="2.70.20.10">
    <property type="entry name" value="Topoisomerase I, domain 3"/>
    <property type="match status" value="1"/>
</dbReference>
<dbReference type="GO" id="GO:0006310">
    <property type="term" value="P:DNA recombination"/>
    <property type="evidence" value="ECO:0007669"/>
    <property type="project" value="TreeGrafter"/>
</dbReference>
<gene>
    <name evidence="18" type="ORF">CVT24_007047</name>
</gene>
<dbReference type="SUPFAM" id="SSF57756">
    <property type="entry name" value="Retrovirus zinc finger-like domains"/>
    <property type="match status" value="2"/>
</dbReference>
<evidence type="ECO:0000256" key="2">
    <source>
        <dbReference type="ARBA" id="ARBA00009446"/>
    </source>
</evidence>
<dbReference type="InterPro" id="IPR003602">
    <property type="entry name" value="Topo_IA_DNA-bd_dom"/>
</dbReference>
<feature type="domain" description="Toprim" evidence="15">
    <location>
        <begin position="2"/>
        <end position="144"/>
    </location>
</feature>
<dbReference type="Pfam" id="PF00098">
    <property type="entry name" value="zf-CCHC"/>
    <property type="match status" value="3"/>
</dbReference>
<comment type="catalytic activity">
    <reaction evidence="1 12">
        <text>ATP-independent breakage of single-stranded DNA, followed by passage and rejoining.</text>
        <dbReference type="EC" id="5.6.2.1"/>
    </reaction>
</comment>
<dbReference type="CDD" id="cd00186">
    <property type="entry name" value="TOP1Ac"/>
    <property type="match status" value="1"/>
</dbReference>
<keyword evidence="8 12" id="KW-0799">Topoisomerase</keyword>
<evidence type="ECO:0000256" key="13">
    <source>
        <dbReference type="SAM" id="MobiDB-lite"/>
    </source>
</evidence>
<feature type="domain" description="CCHC-type" evidence="14">
    <location>
        <begin position="951"/>
        <end position="966"/>
    </location>
</feature>
<dbReference type="OrthoDB" id="430051at2759"/>
<dbReference type="InterPro" id="IPR013497">
    <property type="entry name" value="Topo_IA_cen"/>
</dbReference>
<keyword evidence="5" id="KW-0479">Metal-binding</keyword>
<feature type="domain" description="CCHC-type" evidence="14">
    <location>
        <begin position="1019"/>
        <end position="1034"/>
    </location>
</feature>
<evidence type="ECO:0000256" key="8">
    <source>
        <dbReference type="ARBA" id="ARBA00023029"/>
    </source>
</evidence>
<sequence>MKVLCVAEKPSIAKSITQILSGGQYQTRNSPSKYIKNYDFDYPQTRAFFTVTAVVGHLMATDFGEEYRKWNSCDPFVLFDAAVTSSVASDKKDVEKNLIQQARTANMLMIWTDCDREGEHIGSEIVRVCKKSNPAIQVKRARFSAIIAQQIHNAAQNPVELDQRQADAVEARILLDLKIGAAFTRLQTLTLQAAVPAVAEEKSIVSYGPCQFPTLGFVVQRYKLVKQFRPEVFWYIYLSLDMEGEETKFNWERGHIFDREVVNHIFALMSMDLTATVSKVTKKTTKKWKPLPLTTVELQKAGSRLLKMAPKKVLDIAEKLYQQGFVSYPRTETDQFDPQFDFMSLINKQTADPAWGNFATGLQNGGFGPPRRGKNDDKAHPPIHPTAHANNLNHDEKRVYDYITRRFLAACSKDAEGWQTTVEVTCGGEHFTATGLIVTARNYLEVFVYDKWEGHHLPDFQEGHMFAPSKCEVREGQTTKPSYLTEADLVTLMDKNGIGTDATIAQHIQTIIDRQYVIDRMEGGNKCLIPSTLGIGLIEGYNRIGLVKNVSKPQLRRETERRMVQVCEGTASKGDMLHIALEQYKEMFILVRREFDKVTTAVNQYLLGNGDVNDDDGNGGGNNGGGNGGGGGGNGGNPGGRGNGGADSDDDDDDGGAGGGGTRGRGRGKARGARATTTTQGRGRGAKAAASTSAASHIAAGTSTPSATSSTPTYVQPTHSTYAQQTATTNTPTMSPGYFTPTSVTYAPQQPGAAYTAQASNSSTPTSWQTPSVAPQNQYQALGYGYPPPMAHSGQLCSCNKPAIQQLVQGDAMTSGKPFWACAQNPSCHFFMFVENVPMVVSTPASSTPTPYTGYGTPANRSTSTSSIPAKRPAEPEVSPPALNNQRPCDCGEPTVSRVTQKEGPNKGRVFWKCAKGGCGFFSWDDEPASANSGSKSKTGGGGGGSSTDVCFKCNGTGHWASNCPNPDTSKRSRSFGSSSNSSITCFKCKAPGHLSTACPNGGGESKPSYGGKSSTDVCYKCNRTGHWSKDCPKPMSSGYGGGGRSFGGSRRGRGGGGGGGGKSKRGGGKKSAFKAADF</sequence>
<dbReference type="FunFam" id="3.40.50.140:FF:000005">
    <property type="entry name" value="DNA topoisomerase"/>
    <property type="match status" value="1"/>
</dbReference>
<evidence type="ECO:0000256" key="5">
    <source>
        <dbReference type="ARBA" id="ARBA00022723"/>
    </source>
</evidence>
<keyword evidence="7" id="KW-0862">Zinc</keyword>
<dbReference type="GO" id="GO:0006281">
    <property type="term" value="P:DNA repair"/>
    <property type="evidence" value="ECO:0007669"/>
    <property type="project" value="TreeGrafter"/>
</dbReference>